<gene>
    <name evidence="1" type="ORF">Q361_10788</name>
</gene>
<dbReference type="EMBL" id="PQNY01000007">
    <property type="protein sequence ID" value="POS01898.1"/>
    <property type="molecule type" value="Genomic_DNA"/>
</dbReference>
<accession>A0A2S4N894</accession>
<dbReference type="AlphaFoldDB" id="A0A2S4N894"/>
<evidence type="ECO:0000313" key="2">
    <source>
        <dbReference type="Proteomes" id="UP000237056"/>
    </source>
</evidence>
<keyword evidence="2" id="KW-1185">Reference proteome</keyword>
<evidence type="ECO:0000313" key="1">
    <source>
        <dbReference type="EMBL" id="POS01898.1"/>
    </source>
</evidence>
<reference evidence="1 2" key="1">
    <citation type="submission" date="2018-01" db="EMBL/GenBank/DDBJ databases">
        <title>Genomic Encyclopedia of Type Strains, Phase I: the one thousand microbial genomes (KMG-I) project.</title>
        <authorList>
            <person name="Goeker M."/>
        </authorList>
    </citation>
    <scope>NUCLEOTIDE SEQUENCE [LARGE SCALE GENOMIC DNA]</scope>
    <source>
        <strain evidence="1 2">DSM 17960</strain>
    </source>
</reference>
<comment type="caution">
    <text evidence="1">The sequence shown here is derived from an EMBL/GenBank/DDBJ whole genome shotgun (WGS) entry which is preliminary data.</text>
</comment>
<name>A0A2S4N894_9FLAO</name>
<protein>
    <submittedName>
        <fullName evidence="1">Uncharacterized protein</fullName>
    </submittedName>
</protein>
<dbReference type="Proteomes" id="UP000237056">
    <property type="component" value="Unassembled WGS sequence"/>
</dbReference>
<organism evidence="1 2">
    <name type="scientific">Flavobacterium croceum DSM 17960</name>
    <dbReference type="NCBI Taxonomy" id="1121886"/>
    <lineage>
        <taxon>Bacteria</taxon>
        <taxon>Pseudomonadati</taxon>
        <taxon>Bacteroidota</taxon>
        <taxon>Flavobacteriia</taxon>
        <taxon>Flavobacteriales</taxon>
        <taxon>Flavobacteriaceae</taxon>
        <taxon>Flavobacterium</taxon>
    </lineage>
</organism>
<proteinExistence type="predicted"/>
<sequence length="258" mass="30477">MRWHLVKINKIMFKKAIFSLIVLLVNLSVFAQLKFEKAPASFQKIIFTYKQKPNILFQQKCFFLDTTIVKQHFEGIQYSTAQYPNDTTKLCARIYYDVVLENEQYKNALEGLVYHTFQKITGEYSVKKNRTSFKINRNDDEAKLIFEKYLKSRYPGSFSYRSSIDYNKSVLYVFTDQQRDLVSQKSTGFVEFSNENKTKGYFLSTYGAENKVVVSEVNFNALLDPKITPIYLFKNAEYGVEKFEDYFDIYELIDVKYE</sequence>